<feature type="region of interest" description="Disordered" evidence="5">
    <location>
        <begin position="363"/>
        <end position="403"/>
    </location>
</feature>
<feature type="domain" description="USP" evidence="6">
    <location>
        <begin position="149"/>
        <end position="605"/>
    </location>
</feature>
<name>A0AAV7Z0N8_9EUKA</name>
<protein>
    <submittedName>
        <fullName evidence="8">Uncharacterized protein</fullName>
    </submittedName>
</protein>
<accession>A0AAV7Z0N8</accession>
<reference evidence="8" key="1">
    <citation type="submission" date="2022-08" db="EMBL/GenBank/DDBJ databases">
        <title>Novel sulphate-reducing endosymbionts in the free-living metamonad Anaeramoeba.</title>
        <authorList>
            <person name="Jerlstrom-Hultqvist J."/>
            <person name="Cepicka I."/>
            <person name="Gallot-Lavallee L."/>
            <person name="Salas-Leiva D."/>
            <person name="Curtis B.A."/>
            <person name="Zahonova K."/>
            <person name="Pipaliya S."/>
            <person name="Dacks J."/>
            <person name="Roger A.J."/>
        </authorList>
    </citation>
    <scope>NUCLEOTIDE SEQUENCE</scope>
    <source>
        <strain evidence="8">Busselton2</strain>
    </source>
</reference>
<dbReference type="InterPro" id="IPR028889">
    <property type="entry name" value="USP"/>
</dbReference>
<dbReference type="PANTHER" id="PTHR21646">
    <property type="entry name" value="UBIQUITIN CARBOXYL-TERMINAL HYDROLASE"/>
    <property type="match status" value="1"/>
</dbReference>
<dbReference type="Proteomes" id="UP001146793">
    <property type="component" value="Unassembled WGS sequence"/>
</dbReference>
<evidence type="ECO:0000256" key="2">
    <source>
        <dbReference type="ARBA" id="ARBA00022771"/>
    </source>
</evidence>
<dbReference type="InterPro" id="IPR038765">
    <property type="entry name" value="Papain-like_cys_pep_sf"/>
</dbReference>
<dbReference type="GO" id="GO:0016579">
    <property type="term" value="P:protein deubiquitination"/>
    <property type="evidence" value="ECO:0007669"/>
    <property type="project" value="InterPro"/>
</dbReference>
<evidence type="ECO:0000256" key="1">
    <source>
        <dbReference type="ARBA" id="ARBA00022723"/>
    </source>
</evidence>
<comment type="caution">
    <text evidence="8">The sequence shown here is derived from an EMBL/GenBank/DDBJ whole genome shotgun (WGS) entry which is preliminary data.</text>
</comment>
<evidence type="ECO:0000259" key="7">
    <source>
        <dbReference type="PROSITE" id="PS50271"/>
    </source>
</evidence>
<evidence type="ECO:0000256" key="4">
    <source>
        <dbReference type="PROSITE-ProRule" id="PRU00502"/>
    </source>
</evidence>
<keyword evidence="3" id="KW-0862">Zinc</keyword>
<dbReference type="InterPro" id="IPR050185">
    <property type="entry name" value="Ub_carboxyl-term_hydrolase"/>
</dbReference>
<evidence type="ECO:0000313" key="8">
    <source>
        <dbReference type="EMBL" id="KAJ3435623.1"/>
    </source>
</evidence>
<keyword evidence="1" id="KW-0479">Metal-binding</keyword>
<dbReference type="GO" id="GO:0004843">
    <property type="term" value="F:cysteine-type deubiquitinase activity"/>
    <property type="evidence" value="ECO:0007669"/>
    <property type="project" value="InterPro"/>
</dbReference>
<dbReference type="InterPro" id="IPR001607">
    <property type="entry name" value="Znf_UBP"/>
</dbReference>
<proteinExistence type="predicted"/>
<dbReference type="Gene3D" id="3.90.70.10">
    <property type="entry name" value="Cysteine proteinases"/>
    <property type="match status" value="2"/>
</dbReference>
<dbReference type="Pfam" id="PF02148">
    <property type="entry name" value="zf-UBP"/>
    <property type="match status" value="1"/>
</dbReference>
<feature type="compositionally biased region" description="Basic residues" evidence="5">
    <location>
        <begin position="1"/>
        <end position="10"/>
    </location>
</feature>
<dbReference type="PANTHER" id="PTHR21646:SF16">
    <property type="entry name" value="U4_U6.U5 TRI-SNRNP-ASSOCIATED PROTEIN 2"/>
    <property type="match status" value="1"/>
</dbReference>
<feature type="compositionally biased region" description="Acidic residues" evidence="5">
    <location>
        <begin position="375"/>
        <end position="385"/>
    </location>
</feature>
<dbReference type="InterPro" id="IPR013083">
    <property type="entry name" value="Znf_RING/FYVE/PHD"/>
</dbReference>
<evidence type="ECO:0000259" key="6">
    <source>
        <dbReference type="PROSITE" id="PS50235"/>
    </source>
</evidence>
<dbReference type="GO" id="GO:0008270">
    <property type="term" value="F:zinc ion binding"/>
    <property type="evidence" value="ECO:0007669"/>
    <property type="project" value="UniProtKB-KW"/>
</dbReference>
<keyword evidence="2 4" id="KW-0863">Zinc-finger</keyword>
<dbReference type="SUPFAM" id="SSF54001">
    <property type="entry name" value="Cysteine proteinases"/>
    <property type="match status" value="1"/>
</dbReference>
<dbReference type="SUPFAM" id="SSF57850">
    <property type="entry name" value="RING/U-box"/>
    <property type="match status" value="1"/>
</dbReference>
<dbReference type="Gene3D" id="3.30.40.10">
    <property type="entry name" value="Zinc/RING finger domain, C3HC4 (zinc finger)"/>
    <property type="match status" value="1"/>
</dbReference>
<dbReference type="AlphaFoldDB" id="A0AAV7Z0N8"/>
<dbReference type="InterPro" id="IPR001394">
    <property type="entry name" value="Peptidase_C19_UCH"/>
</dbReference>
<dbReference type="PROSITE" id="PS50235">
    <property type="entry name" value="USP_3"/>
    <property type="match status" value="1"/>
</dbReference>
<evidence type="ECO:0000256" key="3">
    <source>
        <dbReference type="ARBA" id="ARBA00022833"/>
    </source>
</evidence>
<gene>
    <name evidence="8" type="ORF">M0812_19365</name>
</gene>
<dbReference type="Pfam" id="PF00443">
    <property type="entry name" value="UCH"/>
    <property type="match status" value="1"/>
</dbReference>
<dbReference type="EMBL" id="JANTQA010000038">
    <property type="protein sequence ID" value="KAJ3435623.1"/>
    <property type="molecule type" value="Genomic_DNA"/>
</dbReference>
<dbReference type="SMART" id="SM00290">
    <property type="entry name" value="ZnF_UBP"/>
    <property type="match status" value="1"/>
</dbReference>
<dbReference type="PROSITE" id="PS50271">
    <property type="entry name" value="ZF_UBP"/>
    <property type="match status" value="1"/>
</dbReference>
<evidence type="ECO:0000256" key="5">
    <source>
        <dbReference type="SAM" id="MobiDB-lite"/>
    </source>
</evidence>
<feature type="domain" description="UBP-type" evidence="7">
    <location>
        <begin position="27"/>
        <end position="124"/>
    </location>
</feature>
<organism evidence="8 9">
    <name type="scientific">Anaeramoeba flamelloides</name>
    <dbReference type="NCBI Taxonomy" id="1746091"/>
    <lineage>
        <taxon>Eukaryota</taxon>
        <taxon>Metamonada</taxon>
        <taxon>Anaeramoebidae</taxon>
        <taxon>Anaeramoeba</taxon>
    </lineage>
</organism>
<feature type="compositionally biased region" description="Basic and acidic residues" evidence="5">
    <location>
        <begin position="386"/>
        <end position="401"/>
    </location>
</feature>
<sequence>MTTNPRKRLHQPNNSPTKKHFSRLPNKRCPYLGTIDRTRLDFDLSNMCSITLSKTNVYCCLVCGVNFQGRRERTPAYIHSVETNHHLFLDLKKRMVYCLPDGYQVIDKSFDDIVSNLHPTFTEKQLRVLNQNSITKMSVDKKEFIPGFVGLDCIDDTDWINVSLQLLSQSKPVRNWYLTNKNTEAIQSTLVRSFGQTLRKMWNKDNFKGIVSPFEFVHQVFNRGGTLWKPSVWSDPFIFLSWLLNTLKKDVLVFNKKKRTVTGPLSTAFVGKLKILIEKIDLDDEMNEKKEKQANQQTGSHKIEVINSQGSGPRIITLKNSSEPNNLVDSKNQIMELEIVNQKGKDQKKKINLKNIEKEMEKALNKQQTKNGNENENENENEDENENGKERENEKEKEKDKGKKKIIQIESNYDIEKNKNIKYVDQQFFFLSLDLPVKPLFKKSLEKNLIPQVPIYTLLNKYNGNDYQELPIKKERRKYFIVNHPKYLLVHIRRFVKHIWGIEKNNTLVNCPLKDLHLEDYIHPNSYYTNPQDNLNKNSKKKEIKYNLIANICHEGQEAGKGNFFIFLYNNTEDQWLKIQNLDVAVVKPQEVSVSESYIQLYELQNN</sequence>
<evidence type="ECO:0000313" key="9">
    <source>
        <dbReference type="Proteomes" id="UP001146793"/>
    </source>
</evidence>
<feature type="region of interest" description="Disordered" evidence="5">
    <location>
        <begin position="1"/>
        <end position="22"/>
    </location>
</feature>